<dbReference type="EMBL" id="JAPDOD010000011">
    <property type="protein sequence ID" value="MDA0161280.1"/>
    <property type="molecule type" value="Genomic_DNA"/>
</dbReference>
<proteinExistence type="predicted"/>
<accession>A0A9X3RZT8</accession>
<evidence type="ECO:0000313" key="3">
    <source>
        <dbReference type="Proteomes" id="UP001149140"/>
    </source>
</evidence>
<comment type="caution">
    <text evidence="2">The sequence shown here is derived from an EMBL/GenBank/DDBJ whole genome shotgun (WGS) entry which is preliminary data.</text>
</comment>
<dbReference type="Proteomes" id="UP001149140">
    <property type="component" value="Unassembled WGS sequence"/>
</dbReference>
<evidence type="ECO:0000313" key="2">
    <source>
        <dbReference type="EMBL" id="MDA0161280.1"/>
    </source>
</evidence>
<dbReference type="RefSeq" id="WP_270040480.1">
    <property type="nucleotide sequence ID" value="NZ_JAPDOD010000011.1"/>
</dbReference>
<sequence length="168" mass="18644">MRFLQVSRTGVTPGPAVGLDSGVSACAAVATSASGAGVVACCQGADLLGGLAHLLHQRVGAGRAEQFDRRGDDVLRNTRRRPADKADGQILERTAAPARRQRGQRDGRRGRDRQRVGGESRDQREHQHHDDRRQHDYVECRHGDARLRWRARLMLRRGHGRHDPMPKA</sequence>
<keyword evidence="3" id="KW-1185">Reference proteome</keyword>
<reference evidence="2" key="1">
    <citation type="submission" date="2022-10" db="EMBL/GenBank/DDBJ databases">
        <title>The WGS of Solirubrobacter ginsenosidimutans DSM 21036.</title>
        <authorList>
            <person name="Jiang Z."/>
        </authorList>
    </citation>
    <scope>NUCLEOTIDE SEQUENCE</scope>
    <source>
        <strain evidence="2">DSM 21036</strain>
    </source>
</reference>
<feature type="region of interest" description="Disordered" evidence="1">
    <location>
        <begin position="62"/>
        <end position="137"/>
    </location>
</feature>
<feature type="compositionally biased region" description="Basic and acidic residues" evidence="1">
    <location>
        <begin position="103"/>
        <end position="137"/>
    </location>
</feature>
<organism evidence="2 3">
    <name type="scientific">Solirubrobacter ginsenosidimutans</name>
    <dbReference type="NCBI Taxonomy" id="490573"/>
    <lineage>
        <taxon>Bacteria</taxon>
        <taxon>Bacillati</taxon>
        <taxon>Actinomycetota</taxon>
        <taxon>Thermoleophilia</taxon>
        <taxon>Solirubrobacterales</taxon>
        <taxon>Solirubrobacteraceae</taxon>
        <taxon>Solirubrobacter</taxon>
    </lineage>
</organism>
<gene>
    <name evidence="2" type="ORF">OM076_13465</name>
</gene>
<evidence type="ECO:0000256" key="1">
    <source>
        <dbReference type="SAM" id="MobiDB-lite"/>
    </source>
</evidence>
<dbReference type="AlphaFoldDB" id="A0A9X3RZT8"/>
<protein>
    <submittedName>
        <fullName evidence="2">Uncharacterized protein</fullName>
    </submittedName>
</protein>
<name>A0A9X3RZT8_9ACTN</name>
<feature type="compositionally biased region" description="Basic and acidic residues" evidence="1">
    <location>
        <begin position="65"/>
        <end position="87"/>
    </location>
</feature>